<organism evidence="1 2">
    <name type="scientific">Archangium minus</name>
    <dbReference type="NCBI Taxonomy" id="83450"/>
    <lineage>
        <taxon>Bacteria</taxon>
        <taxon>Pseudomonadati</taxon>
        <taxon>Myxococcota</taxon>
        <taxon>Myxococcia</taxon>
        <taxon>Myxococcales</taxon>
        <taxon>Cystobacterineae</taxon>
        <taxon>Archangiaceae</taxon>
        <taxon>Archangium</taxon>
    </lineage>
</organism>
<name>A0ABY9XAH6_9BACT</name>
<reference evidence="1 2" key="1">
    <citation type="submission" date="2019-08" db="EMBL/GenBank/DDBJ databases">
        <title>Archangium and Cystobacter genomes.</title>
        <authorList>
            <person name="Chen I.-C.K."/>
            <person name="Wielgoss S."/>
        </authorList>
    </citation>
    <scope>NUCLEOTIDE SEQUENCE [LARGE SCALE GENOMIC DNA]</scope>
    <source>
        <strain evidence="1 2">Cbm 6</strain>
    </source>
</reference>
<proteinExistence type="predicted"/>
<dbReference type="Proteomes" id="UP001611383">
    <property type="component" value="Chromosome"/>
</dbReference>
<dbReference type="EMBL" id="CP043494">
    <property type="protein sequence ID" value="WNG52402.1"/>
    <property type="molecule type" value="Genomic_DNA"/>
</dbReference>
<evidence type="ECO:0000313" key="2">
    <source>
        <dbReference type="Proteomes" id="UP001611383"/>
    </source>
</evidence>
<keyword evidence="2" id="KW-1185">Reference proteome</keyword>
<gene>
    <name evidence="1" type="ORF">F0U60_15195</name>
</gene>
<accession>A0ABY9XAH6</accession>
<protein>
    <submittedName>
        <fullName evidence="1">Cell wall anchor protein</fullName>
    </submittedName>
</protein>
<sequence length="245" mass="24798">MGKEGVGDGKLAKAWDAATGGLTNGTAEERNAALNDLGDFGKTVTETAKAGLETGRDLQKYASAYRAASNSLKADAPGLNDTGRRSLAHNIAKTTFNKVDAGDELNGKKFNDLYLENRTAAKNIGSTAHQHSANQTRKVLGMGADKGFKAADNALKAGIHAGAKAAGSGLAKAAGRFVPGANVAIAAFDTAKAISTWNSKSSNPGEIITAGITALGSIAAATNIPVVSQVGAAVSSVSDFVGSFF</sequence>
<evidence type="ECO:0000313" key="1">
    <source>
        <dbReference type="EMBL" id="WNG52402.1"/>
    </source>
</evidence>